<dbReference type="PANTHER" id="PTHR36220">
    <property type="entry name" value="UNNAMED PRODUCT"/>
    <property type="match status" value="1"/>
</dbReference>
<accession>A0A7S4MX70</accession>
<keyword evidence="2" id="KW-1133">Transmembrane helix</keyword>
<dbReference type="EMBL" id="HBKQ01031241">
    <property type="protein sequence ID" value="CAE2250792.1"/>
    <property type="molecule type" value="Transcribed_RNA"/>
</dbReference>
<evidence type="ECO:0000256" key="1">
    <source>
        <dbReference type="SAM" id="MobiDB-lite"/>
    </source>
</evidence>
<dbReference type="Gene3D" id="2.120.10.80">
    <property type="entry name" value="Kelch-type beta propeller"/>
    <property type="match status" value="1"/>
</dbReference>
<reference evidence="3" key="1">
    <citation type="submission" date="2021-01" db="EMBL/GenBank/DDBJ databases">
        <authorList>
            <person name="Corre E."/>
            <person name="Pelletier E."/>
            <person name="Niang G."/>
            <person name="Scheremetjew M."/>
            <person name="Finn R."/>
            <person name="Kale V."/>
            <person name="Holt S."/>
            <person name="Cochrane G."/>
            <person name="Meng A."/>
            <person name="Brown T."/>
            <person name="Cohen L."/>
        </authorList>
    </citation>
    <scope>NUCLEOTIDE SEQUENCE</scope>
    <source>
        <strain evidence="3">Isolate 1302-5</strain>
    </source>
</reference>
<organism evidence="3">
    <name type="scientific">Odontella aurita</name>
    <dbReference type="NCBI Taxonomy" id="265563"/>
    <lineage>
        <taxon>Eukaryota</taxon>
        <taxon>Sar</taxon>
        <taxon>Stramenopiles</taxon>
        <taxon>Ochrophyta</taxon>
        <taxon>Bacillariophyta</taxon>
        <taxon>Mediophyceae</taxon>
        <taxon>Biddulphiophycidae</taxon>
        <taxon>Eupodiscales</taxon>
        <taxon>Odontellaceae</taxon>
        <taxon>Odontella</taxon>
    </lineage>
</organism>
<keyword evidence="2" id="KW-0812">Transmembrane</keyword>
<feature type="transmembrane region" description="Helical" evidence="2">
    <location>
        <begin position="31"/>
        <end position="50"/>
    </location>
</feature>
<proteinExistence type="predicted"/>
<gene>
    <name evidence="3" type="ORF">OAUR00152_LOCUS21236</name>
</gene>
<protein>
    <submittedName>
        <fullName evidence="3">Uncharacterized protein</fullName>
    </submittedName>
</protein>
<dbReference type="AlphaFoldDB" id="A0A7S4MX70"/>
<evidence type="ECO:0000256" key="2">
    <source>
        <dbReference type="SAM" id="Phobius"/>
    </source>
</evidence>
<dbReference type="InterPro" id="IPR013517">
    <property type="entry name" value="FG-GAP"/>
</dbReference>
<feature type="compositionally biased region" description="Basic and acidic residues" evidence="1">
    <location>
        <begin position="1"/>
        <end position="18"/>
    </location>
</feature>
<name>A0A7S4MX70_9STRA</name>
<sequence>MGVKVVDEKEEAKEEEKRAGRKLTRRDKMKLGGAGLVVVGLGVGLGVGLSRGGPAPGPTCVYHSPWTRVGETITSSVSTSKHTMEEAVVELYASFGSDTTISNDGNRVAGVDRYGDNVTVREYDTASNEWVMLGTPILSGEPDLVFENKDEVSFGAASVISGDGQRVAVTSPFHNSPNITRSGRVRVYEFATDDGDWKQIGNDILGTYKKAFLGRAYTVDLSKDGSILVVGDYRKGRWAGCVTVYKLEEASNVWTPLGDVICGSAKNDRVGASVSLSADGDAMAVGFQGNERNVGAAAVYRYEAKDEGGTGTWTSFGGTILPGPGYCHFGWPVSLTADATRLAVGGSSYLGNGLSDVGEIDCLKESKVNAGEVRVYELLDVRDGTWTQMGPRINGAIETDALGWSVSISGDGSTLAVGASNSDRGGLDAGYAEAYRYECGEWSRAGSPIEGADAHDWTGFAVSLSYGGTRFAVGSPNDFGLPEGHPGAVNVYNHEF</sequence>
<feature type="region of interest" description="Disordered" evidence="1">
    <location>
        <begin position="1"/>
        <end position="22"/>
    </location>
</feature>
<dbReference type="InterPro" id="IPR015915">
    <property type="entry name" value="Kelch-typ_b-propeller"/>
</dbReference>
<evidence type="ECO:0000313" key="3">
    <source>
        <dbReference type="EMBL" id="CAE2250792.1"/>
    </source>
</evidence>
<dbReference type="PANTHER" id="PTHR36220:SF1">
    <property type="entry name" value="GAMMA TUBULIN COMPLEX COMPONENT C-TERMINAL DOMAIN-CONTAINING PROTEIN"/>
    <property type="match status" value="1"/>
</dbReference>
<dbReference type="Pfam" id="PF14312">
    <property type="entry name" value="FG-GAP_2"/>
    <property type="match status" value="1"/>
</dbReference>
<dbReference type="SUPFAM" id="SSF82171">
    <property type="entry name" value="DPP6 N-terminal domain-like"/>
    <property type="match status" value="1"/>
</dbReference>
<dbReference type="SUPFAM" id="SSF50965">
    <property type="entry name" value="Galactose oxidase, central domain"/>
    <property type="match status" value="1"/>
</dbReference>
<keyword evidence="2" id="KW-0472">Membrane</keyword>
<dbReference type="InterPro" id="IPR011043">
    <property type="entry name" value="Gal_Oxase/kelch_b-propeller"/>
</dbReference>